<name>A0A4P6FGC9_9MICO</name>
<evidence type="ECO:0008006" key="5">
    <source>
        <dbReference type="Google" id="ProtNLM"/>
    </source>
</evidence>
<feature type="chain" id="PRO_5020304116" description="PA domain-containing protein" evidence="2">
    <location>
        <begin position="25"/>
        <end position="117"/>
    </location>
</feature>
<dbReference type="PROSITE" id="PS51257">
    <property type="entry name" value="PROKAR_LIPOPROTEIN"/>
    <property type="match status" value="1"/>
</dbReference>
<feature type="signal peptide" evidence="2">
    <location>
        <begin position="1"/>
        <end position="24"/>
    </location>
</feature>
<gene>
    <name evidence="3" type="ORF">ET471_06005</name>
</gene>
<evidence type="ECO:0000256" key="2">
    <source>
        <dbReference type="SAM" id="SignalP"/>
    </source>
</evidence>
<proteinExistence type="predicted"/>
<dbReference type="RefSeq" id="WP_129187046.1">
    <property type="nucleotide sequence ID" value="NZ_CP035493.1"/>
</dbReference>
<keyword evidence="2" id="KW-0732">Signal</keyword>
<evidence type="ECO:0000313" key="3">
    <source>
        <dbReference type="EMBL" id="QAY69648.1"/>
    </source>
</evidence>
<protein>
    <recommendedName>
        <fullName evidence="5">PA domain-containing protein</fullName>
    </recommendedName>
</protein>
<evidence type="ECO:0000313" key="4">
    <source>
        <dbReference type="Proteomes" id="UP000292118"/>
    </source>
</evidence>
<keyword evidence="4" id="KW-1185">Reference proteome</keyword>
<evidence type="ECO:0000256" key="1">
    <source>
        <dbReference type="SAM" id="MobiDB-lite"/>
    </source>
</evidence>
<accession>A0A4P6FGC9</accession>
<organism evidence="3 4">
    <name type="scientific">Xylanimonas protaetiae</name>
    <dbReference type="NCBI Taxonomy" id="2509457"/>
    <lineage>
        <taxon>Bacteria</taxon>
        <taxon>Bacillati</taxon>
        <taxon>Actinomycetota</taxon>
        <taxon>Actinomycetes</taxon>
        <taxon>Micrococcales</taxon>
        <taxon>Promicromonosporaceae</taxon>
        <taxon>Xylanimonas</taxon>
    </lineage>
</organism>
<reference evidence="3 4" key="1">
    <citation type="submission" date="2019-01" db="EMBL/GenBank/DDBJ databases">
        <title>Genome sequencing of strain FW10M-9.</title>
        <authorList>
            <person name="Heo J."/>
            <person name="Kim S.-J."/>
            <person name="Kim J.-S."/>
            <person name="Hong S.-B."/>
            <person name="Kwon S.-W."/>
        </authorList>
    </citation>
    <scope>NUCLEOTIDE SEQUENCE [LARGE SCALE GENOMIC DNA]</scope>
    <source>
        <strain evidence="3 4">FW10M-9</strain>
    </source>
</reference>
<dbReference type="AlphaFoldDB" id="A0A4P6FGC9"/>
<dbReference type="EMBL" id="CP035493">
    <property type="protein sequence ID" value="QAY69648.1"/>
    <property type="molecule type" value="Genomic_DNA"/>
</dbReference>
<feature type="region of interest" description="Disordered" evidence="1">
    <location>
        <begin position="52"/>
        <end position="72"/>
    </location>
</feature>
<dbReference type="KEGG" id="xya:ET471_06005"/>
<dbReference type="Proteomes" id="UP000292118">
    <property type="component" value="Chromosome"/>
</dbReference>
<sequence length="117" mass="11529">MPRIPSYVGLALAVALTVAACAPAVTPAATPALPDGSERTLPPSAAILGDGFAASLPAPGGTMTPTPSSYDDVTPRDGYHVVLLRQGCAFSAAKAQAAVRAGVAAVRGGLTGFVVEV</sequence>